<dbReference type="Proteomes" id="UP001152798">
    <property type="component" value="Chromosome 7"/>
</dbReference>
<evidence type="ECO:0000256" key="1">
    <source>
        <dbReference type="SAM" id="MobiDB-lite"/>
    </source>
</evidence>
<sequence length="121" mass="13362">MLISGVPTGKRSSGSPKRRWEDYIEADQPRGCRSSYSPPILLSWILEPCPAYPWSLADLPPPPEAPDGWSLLIVPGAQLTAAGSLVWRPSFHVLRVHPSMSKGHIISVRLGNGFSYLIFLR</sequence>
<dbReference type="AlphaFoldDB" id="A0A9P0HSH7"/>
<proteinExistence type="predicted"/>
<evidence type="ECO:0000313" key="2">
    <source>
        <dbReference type="EMBL" id="CAH1406862.1"/>
    </source>
</evidence>
<keyword evidence="3" id="KW-1185">Reference proteome</keyword>
<feature type="region of interest" description="Disordered" evidence="1">
    <location>
        <begin position="1"/>
        <end position="20"/>
    </location>
</feature>
<gene>
    <name evidence="2" type="ORF">NEZAVI_LOCUS14703</name>
</gene>
<dbReference type="EMBL" id="OV725083">
    <property type="protein sequence ID" value="CAH1406862.1"/>
    <property type="molecule type" value="Genomic_DNA"/>
</dbReference>
<reference evidence="2" key="1">
    <citation type="submission" date="2022-01" db="EMBL/GenBank/DDBJ databases">
        <authorList>
            <person name="King R."/>
        </authorList>
    </citation>
    <scope>NUCLEOTIDE SEQUENCE</scope>
</reference>
<protein>
    <submittedName>
        <fullName evidence="2">Uncharacterized protein</fullName>
    </submittedName>
</protein>
<accession>A0A9P0HSH7</accession>
<organism evidence="2 3">
    <name type="scientific">Nezara viridula</name>
    <name type="common">Southern green stink bug</name>
    <name type="synonym">Cimex viridulus</name>
    <dbReference type="NCBI Taxonomy" id="85310"/>
    <lineage>
        <taxon>Eukaryota</taxon>
        <taxon>Metazoa</taxon>
        <taxon>Ecdysozoa</taxon>
        <taxon>Arthropoda</taxon>
        <taxon>Hexapoda</taxon>
        <taxon>Insecta</taxon>
        <taxon>Pterygota</taxon>
        <taxon>Neoptera</taxon>
        <taxon>Paraneoptera</taxon>
        <taxon>Hemiptera</taxon>
        <taxon>Heteroptera</taxon>
        <taxon>Panheteroptera</taxon>
        <taxon>Pentatomomorpha</taxon>
        <taxon>Pentatomoidea</taxon>
        <taxon>Pentatomidae</taxon>
        <taxon>Pentatominae</taxon>
        <taxon>Nezara</taxon>
    </lineage>
</organism>
<name>A0A9P0HSH7_NEZVI</name>
<evidence type="ECO:0000313" key="3">
    <source>
        <dbReference type="Proteomes" id="UP001152798"/>
    </source>
</evidence>